<dbReference type="SUPFAM" id="SSF52833">
    <property type="entry name" value="Thioredoxin-like"/>
    <property type="match status" value="1"/>
</dbReference>
<dbReference type="PANTHER" id="PTHR46465">
    <property type="entry name" value="LATERAL SIGNALING TARGET PROTEIN 2 HOMOLOG"/>
    <property type="match status" value="1"/>
</dbReference>
<dbReference type="PROSITE" id="PS50405">
    <property type="entry name" value="GST_CTER"/>
    <property type="match status" value="1"/>
</dbReference>
<dbReference type="Pfam" id="PF14497">
    <property type="entry name" value="GST_C_3"/>
    <property type="match status" value="1"/>
</dbReference>
<keyword evidence="2" id="KW-1133">Transmembrane helix</keyword>
<sequence>MYLGIYIYIYIYIMTVPANELDSFDGRRDPERCNTLVNKLRVAQDRVLHIIDDGSSISTRIRSCLPRFSLGLNLDILRYSFYVVKIIDYRYISAMVPVKSVKEHDAVLDVAVLFSDVLDRALRLRLVTQDQIDFYDPSVMITIPRLSIVWSVSTVAKILRNLKFMYVTGLLYFPEGALNVDGPQENFSEMFRPFYSLLIKIRDLLRILTPQELTKSGRSSKGWRIEGTTYIENEPIKDKENENEKDKEFDENTSEEIDYKNRKMSDCVHILCIYSLLGHSLNRMIYDPVSVHRMISSIGHFHINFFIHAYYFIPIALFIIIVTLLFSEVRKILKLIFKPPEVIPVYEVSLYKVVFDLEKWKYKRRYLSLLLLVFDGYLMKIVNNARPAHHHSQLFEGGIIAEIVDAFSVINAVLIDMKESLLLWLFLSPVLPSMINQMIYYSFIPKLSSNIVIFEPSPYCVSVYTQIRHSSNKTTMFTAFMLVFFRSYIFLCLWAHIPHGTPHGQLPVLEIDGKVLAQSRTIERFLGRCFGLAGKDDWEQARMDELVSCVDDLLIKMSPWFKEQDNAKKIEIFKALCDNEVIPFLTRFEDIIENSGTGFFVGKELSYADLSIFHIFWFLNTKILPGA</sequence>
<feature type="transmembrane region" description="Helical" evidence="2">
    <location>
        <begin position="394"/>
        <end position="414"/>
    </location>
</feature>
<feature type="transmembrane region" description="Helical" evidence="2">
    <location>
        <begin position="305"/>
        <end position="326"/>
    </location>
</feature>
<evidence type="ECO:0000313" key="6">
    <source>
        <dbReference type="WBParaSite" id="Hba_06811"/>
    </source>
</evidence>
<feature type="transmembrane region" description="Helical" evidence="2">
    <location>
        <begin position="421"/>
        <end position="441"/>
    </location>
</feature>
<proteinExistence type="predicted"/>
<feature type="region of interest" description="Disordered" evidence="1">
    <location>
        <begin position="234"/>
        <end position="253"/>
    </location>
</feature>
<feature type="domain" description="GST C-terminal" evidence="4">
    <location>
        <begin position="536"/>
        <end position="627"/>
    </location>
</feature>
<feature type="transmembrane region" description="Helical" evidence="2">
    <location>
        <begin position="366"/>
        <end position="382"/>
    </location>
</feature>
<dbReference type="Gene3D" id="1.20.1050.10">
    <property type="match status" value="1"/>
</dbReference>
<dbReference type="GO" id="GO:0031901">
    <property type="term" value="C:early endosome membrane"/>
    <property type="evidence" value="ECO:0007669"/>
    <property type="project" value="TreeGrafter"/>
</dbReference>
<name>A0A1I7WNT8_HETBA</name>
<dbReference type="InterPro" id="IPR010987">
    <property type="entry name" value="Glutathione-S-Trfase_C-like"/>
</dbReference>
<dbReference type="WBParaSite" id="Hba_06811">
    <property type="protein sequence ID" value="Hba_06811"/>
    <property type="gene ID" value="Hba_06811"/>
</dbReference>
<evidence type="ECO:0000259" key="3">
    <source>
        <dbReference type="PROSITE" id="PS50404"/>
    </source>
</evidence>
<dbReference type="PANTHER" id="PTHR46465:SF2">
    <property type="entry name" value="LATERAL SIGNALING TARGET PROTEIN 2 HOMOLOG"/>
    <property type="match status" value="1"/>
</dbReference>
<dbReference type="InterPro" id="IPR004045">
    <property type="entry name" value="Glutathione_S-Trfase_N"/>
</dbReference>
<keyword evidence="2" id="KW-0472">Membrane</keyword>
<dbReference type="FunFam" id="1.20.1050.10:FF:000030">
    <property type="entry name" value="Glutathione S-transferase S1"/>
    <property type="match status" value="1"/>
</dbReference>
<keyword evidence="2" id="KW-0812">Transmembrane</keyword>
<dbReference type="SFLD" id="SFLDS00019">
    <property type="entry name" value="Glutathione_Transferase_(cytos"/>
    <property type="match status" value="1"/>
</dbReference>
<protein>
    <submittedName>
        <fullName evidence="6">RING-type domain-containing protein</fullName>
    </submittedName>
</protein>
<evidence type="ECO:0000259" key="4">
    <source>
        <dbReference type="PROSITE" id="PS50405"/>
    </source>
</evidence>
<dbReference type="InterPro" id="IPR036282">
    <property type="entry name" value="Glutathione-S-Trfase_C_sf"/>
</dbReference>
<feature type="compositionally biased region" description="Basic and acidic residues" evidence="1">
    <location>
        <begin position="234"/>
        <end position="250"/>
    </location>
</feature>
<dbReference type="InterPro" id="IPR004046">
    <property type="entry name" value="GST_C"/>
</dbReference>
<reference evidence="6" key="1">
    <citation type="submission" date="2016-11" db="UniProtKB">
        <authorList>
            <consortium name="WormBaseParasite"/>
        </authorList>
    </citation>
    <scope>IDENTIFICATION</scope>
</reference>
<dbReference type="Proteomes" id="UP000095283">
    <property type="component" value="Unplaced"/>
</dbReference>
<accession>A0A1I7WNT8</accession>
<dbReference type="InterPro" id="IPR036249">
    <property type="entry name" value="Thioredoxin-like_sf"/>
</dbReference>
<evidence type="ECO:0000313" key="5">
    <source>
        <dbReference type="Proteomes" id="UP000095283"/>
    </source>
</evidence>
<dbReference type="AlphaFoldDB" id="A0A1I7WNT8"/>
<dbReference type="CDD" id="cd03192">
    <property type="entry name" value="GST_C_Sigma_like"/>
    <property type="match status" value="1"/>
</dbReference>
<dbReference type="InterPro" id="IPR051118">
    <property type="entry name" value="LST-2"/>
</dbReference>
<organism evidence="5 6">
    <name type="scientific">Heterorhabditis bacteriophora</name>
    <name type="common">Entomopathogenic nematode worm</name>
    <dbReference type="NCBI Taxonomy" id="37862"/>
    <lineage>
        <taxon>Eukaryota</taxon>
        <taxon>Metazoa</taxon>
        <taxon>Ecdysozoa</taxon>
        <taxon>Nematoda</taxon>
        <taxon>Chromadorea</taxon>
        <taxon>Rhabditida</taxon>
        <taxon>Rhabditina</taxon>
        <taxon>Rhabditomorpha</taxon>
        <taxon>Strongyloidea</taxon>
        <taxon>Heterorhabditidae</taxon>
        <taxon>Heterorhabditis</taxon>
    </lineage>
</organism>
<evidence type="ECO:0000256" key="1">
    <source>
        <dbReference type="SAM" id="MobiDB-lite"/>
    </source>
</evidence>
<keyword evidence="5" id="KW-1185">Reference proteome</keyword>
<dbReference type="Gene3D" id="3.40.30.10">
    <property type="entry name" value="Glutaredoxin"/>
    <property type="match status" value="1"/>
</dbReference>
<dbReference type="SUPFAM" id="SSF47616">
    <property type="entry name" value="GST C-terminal domain-like"/>
    <property type="match status" value="1"/>
</dbReference>
<feature type="transmembrane region" description="Helical" evidence="2">
    <location>
        <begin position="477"/>
        <end position="497"/>
    </location>
</feature>
<dbReference type="PROSITE" id="PS50404">
    <property type="entry name" value="GST_NTER"/>
    <property type="match status" value="1"/>
</dbReference>
<feature type="domain" description="GST N-terminal" evidence="3">
    <location>
        <begin position="419"/>
        <end position="534"/>
    </location>
</feature>
<evidence type="ECO:0000256" key="2">
    <source>
        <dbReference type="SAM" id="Phobius"/>
    </source>
</evidence>
<dbReference type="InterPro" id="IPR040079">
    <property type="entry name" value="Glutathione_S-Trfase"/>
</dbReference>